<evidence type="ECO:0000313" key="3">
    <source>
        <dbReference type="Proteomes" id="UP000239340"/>
    </source>
</evidence>
<organism evidence="2 3">
    <name type="scientific">Rhizobium fredii</name>
    <name type="common">Sinorhizobium fredii</name>
    <dbReference type="NCBI Taxonomy" id="380"/>
    <lineage>
        <taxon>Bacteria</taxon>
        <taxon>Pseudomonadati</taxon>
        <taxon>Pseudomonadota</taxon>
        <taxon>Alphaproteobacteria</taxon>
        <taxon>Hyphomicrobiales</taxon>
        <taxon>Rhizobiaceae</taxon>
        <taxon>Sinorhizobium/Ensifer group</taxon>
        <taxon>Sinorhizobium</taxon>
    </lineage>
</organism>
<reference evidence="2 3" key="1">
    <citation type="submission" date="2017-10" db="EMBL/GenBank/DDBJ databases">
        <title>Analysis of the genome sequences of Rhizobium populations associated to common bean (phaseolus vulgaris).</title>
        <authorList>
            <person name="Bustos P."/>
            <person name="Santamaria R.I."/>
            <person name="Miranda-Sanchez F."/>
            <person name="Perez-Carrascal O."/>
            <person name="Juarez S."/>
            <person name="Lozano L."/>
            <person name="Martinez-Flores I."/>
            <person name="Vinuesa P."/>
            <person name="Martinez-Romero E."/>
            <person name="Cevallos M.A."/>
            <person name="Romero D."/>
            <person name="Davila G."/>
            <person name="Gonzalez V."/>
        </authorList>
    </citation>
    <scope>NUCLEOTIDE SEQUENCE [LARGE SCALE GENOMIC DNA]</scope>
    <source>
        <strain evidence="2 3">NXT3</strain>
    </source>
</reference>
<evidence type="ECO:0000313" key="2">
    <source>
        <dbReference type="EMBL" id="AUX77275.1"/>
    </source>
</evidence>
<protein>
    <submittedName>
        <fullName evidence="2">Uncharacterized protein</fullName>
    </submittedName>
</protein>
<dbReference type="AlphaFoldDB" id="A0A2L0H711"/>
<dbReference type="EMBL" id="CP024307">
    <property type="protein sequence ID" value="AUX77275.1"/>
    <property type="molecule type" value="Genomic_DNA"/>
</dbReference>
<sequence>MQGRHGVPHVVSTVFQEEAGASCLPNARPSAKKTERDAGEGGVRPSLVPLWRWPGRRPFPNGAPAPWEPHLM</sequence>
<evidence type="ECO:0000256" key="1">
    <source>
        <dbReference type="SAM" id="MobiDB-lite"/>
    </source>
</evidence>
<accession>A0A2L0H711</accession>
<feature type="region of interest" description="Disordered" evidence="1">
    <location>
        <begin position="24"/>
        <end position="72"/>
    </location>
</feature>
<gene>
    <name evidence="2" type="ORF">NXT3_CH02716</name>
</gene>
<dbReference type="Proteomes" id="UP000239340">
    <property type="component" value="Chromosome"/>
</dbReference>
<proteinExistence type="predicted"/>
<name>A0A2L0H711_RHIFR</name>
<feature type="compositionally biased region" description="Pro residues" evidence="1">
    <location>
        <begin position="61"/>
        <end position="72"/>
    </location>
</feature>